<feature type="transmembrane region" description="Helical" evidence="1">
    <location>
        <begin position="145"/>
        <end position="166"/>
    </location>
</feature>
<keyword evidence="3" id="KW-1185">Reference proteome</keyword>
<protein>
    <submittedName>
        <fullName evidence="2">Uncharacterized protein</fullName>
    </submittedName>
</protein>
<feature type="transmembrane region" description="Helical" evidence="1">
    <location>
        <begin position="239"/>
        <end position="257"/>
    </location>
</feature>
<keyword evidence="1" id="KW-0812">Transmembrane</keyword>
<dbReference type="Proteomes" id="UP000325517">
    <property type="component" value="Chromosome"/>
</dbReference>
<feature type="transmembrane region" description="Helical" evidence="1">
    <location>
        <begin position="173"/>
        <end position="192"/>
    </location>
</feature>
<feature type="transmembrane region" description="Helical" evidence="1">
    <location>
        <begin position="277"/>
        <end position="295"/>
    </location>
</feature>
<feature type="transmembrane region" description="Helical" evidence="1">
    <location>
        <begin position="316"/>
        <end position="335"/>
    </location>
</feature>
<dbReference type="RefSeq" id="WP_151700974.1">
    <property type="nucleotide sequence ID" value="NZ_CP031223.1"/>
</dbReference>
<accession>A0A5J6ST58</accession>
<name>A0A5J6ST58_9BACI</name>
<dbReference type="EMBL" id="CP031223">
    <property type="protein sequence ID" value="QFG00085.1"/>
    <property type="molecule type" value="Genomic_DNA"/>
</dbReference>
<proteinExistence type="predicted"/>
<dbReference type="AlphaFoldDB" id="A0A5J6ST58"/>
<feature type="transmembrane region" description="Helical" evidence="1">
    <location>
        <begin position="83"/>
        <end position="98"/>
    </location>
</feature>
<keyword evidence="1" id="KW-1133">Transmembrane helix</keyword>
<dbReference type="KEGG" id="psyo:PB01_15315"/>
<keyword evidence="1" id="KW-0472">Membrane</keyword>
<feature type="transmembrane region" description="Helical" evidence="1">
    <location>
        <begin position="9"/>
        <end position="32"/>
    </location>
</feature>
<sequence length="363" mass="43267">MFQGKKTKVLIWIILIQFFLQASLLFITVNLYTNYINTKNSIEKIINFFHDRIRALYIFFEEQIINCVNFYIDLEKIFTNRELALGFWLIVIIIFSLWKIDKGSLGSFIKSIFNKKILILVVVLLLYFLMLIFILEYIGFWETRLWKIGLIWLIFAGISISFRAIMKAKNISYFVAMIKDNLTIFILIQFVVNLYSLSFILEVIIVFITSFLTLIKVILETRKDFQDKNYRILKNAINFILGIIGLFLLIYSAINYLDDFQNINYIEKLKDLLLPPILSLLFIPYMYFFVLYSNYEVLFIRLSFKKTINENIRKYLYFRIILFCNINISKINNFIQGSKIMTTMVQSKNDVRRLITNYKSTNQ</sequence>
<feature type="transmembrane region" description="Helical" evidence="1">
    <location>
        <begin position="118"/>
        <end position="139"/>
    </location>
</feature>
<dbReference type="OrthoDB" id="2968715at2"/>
<organism evidence="2 3">
    <name type="scientific">Psychrobacillus glaciei</name>
    <dbReference type="NCBI Taxonomy" id="2283160"/>
    <lineage>
        <taxon>Bacteria</taxon>
        <taxon>Bacillati</taxon>
        <taxon>Bacillota</taxon>
        <taxon>Bacilli</taxon>
        <taxon>Bacillales</taxon>
        <taxon>Bacillaceae</taxon>
        <taxon>Psychrobacillus</taxon>
    </lineage>
</organism>
<gene>
    <name evidence="2" type="ORF">PB01_15315</name>
</gene>
<feature type="transmembrane region" description="Helical" evidence="1">
    <location>
        <begin position="198"/>
        <end position="219"/>
    </location>
</feature>
<evidence type="ECO:0000313" key="3">
    <source>
        <dbReference type="Proteomes" id="UP000325517"/>
    </source>
</evidence>
<evidence type="ECO:0000256" key="1">
    <source>
        <dbReference type="SAM" id="Phobius"/>
    </source>
</evidence>
<reference evidence="2 3" key="1">
    <citation type="submission" date="2018-07" db="EMBL/GenBank/DDBJ databases">
        <title>Complete genome sequence of Psychrobacillus sp. PB01, isolated from iceberg, and comparative genome analysis of Psychrobacillus strains.</title>
        <authorList>
            <person name="Lee P.C."/>
        </authorList>
    </citation>
    <scope>NUCLEOTIDE SEQUENCE [LARGE SCALE GENOMIC DNA]</scope>
    <source>
        <strain evidence="2 3">PB01</strain>
    </source>
</reference>
<evidence type="ECO:0000313" key="2">
    <source>
        <dbReference type="EMBL" id="QFG00085.1"/>
    </source>
</evidence>